<feature type="transmembrane region" description="Helical" evidence="1">
    <location>
        <begin position="7"/>
        <end position="24"/>
    </location>
</feature>
<dbReference type="SUPFAM" id="SSF48452">
    <property type="entry name" value="TPR-like"/>
    <property type="match status" value="1"/>
</dbReference>
<sequence>MRNTSTKLVVILIGLVIMAVLRTLEVNVYLSGILTFIIILFLFFGINIRRNLKLINLLNKKCDPPAFLDYIERTHTGKNMRYKLFIEVTKAGGLIANGQFEEAETLLSSMDEEDLAISGVKPIHTINLTTCLYELGKIREAEQLFTAEIPVDPQGNESLLQSITILKAVRFFHLKRYAESKELFNAIKREGIMLNKIDTVMIEYKLGMIDQINGDSTAALNRFKYVADEGNLLWVAKKAKLFIEEDL</sequence>
<dbReference type="OrthoDB" id="2083451at2"/>
<evidence type="ECO:0000256" key="1">
    <source>
        <dbReference type="SAM" id="Phobius"/>
    </source>
</evidence>
<dbReference type="eggNOG" id="ENOG503491A">
    <property type="taxonomic scope" value="Bacteria"/>
</dbReference>
<dbReference type="STRING" id="1033810.HLPCO_001705"/>
<name>F7PU01_9MOLU</name>
<keyword evidence="3" id="KW-1185">Reference proteome</keyword>
<evidence type="ECO:0000313" key="3">
    <source>
        <dbReference type="Proteomes" id="UP000005707"/>
    </source>
</evidence>
<evidence type="ECO:0000313" key="2">
    <source>
        <dbReference type="EMBL" id="ERJ12178.1"/>
    </source>
</evidence>
<dbReference type="AlphaFoldDB" id="F7PU01"/>
<reference evidence="2 3" key="1">
    <citation type="journal article" date="2011" name="J. Bacteriol.">
        <title>Genome sequence of Haloplasma contractile, an unusual contractile bacterium from a deep-sea anoxic brine lake.</title>
        <authorList>
            <person name="Antunes A."/>
            <person name="Alam I."/>
            <person name="El Dorry H."/>
            <person name="Siam R."/>
            <person name="Robertson A."/>
            <person name="Bajic V.B."/>
            <person name="Stingl U."/>
        </authorList>
    </citation>
    <scope>NUCLEOTIDE SEQUENCE [LARGE SCALE GENOMIC DNA]</scope>
    <source>
        <strain evidence="2 3">SSD-17B</strain>
    </source>
</reference>
<comment type="caution">
    <text evidence="2">The sequence shown here is derived from an EMBL/GenBank/DDBJ whole genome shotgun (WGS) entry which is preliminary data.</text>
</comment>
<protein>
    <submittedName>
        <fullName evidence="2">Uncharacterized protein</fullName>
    </submittedName>
</protein>
<keyword evidence="1" id="KW-0812">Transmembrane</keyword>
<proteinExistence type="predicted"/>
<dbReference type="InterPro" id="IPR011990">
    <property type="entry name" value="TPR-like_helical_dom_sf"/>
</dbReference>
<reference evidence="2 3" key="2">
    <citation type="journal article" date="2013" name="PLoS ONE">
        <title>INDIGO - INtegrated Data Warehouse of MIcrobial GenOmes with Examples from the Red Sea Extremophiles.</title>
        <authorList>
            <person name="Alam I."/>
            <person name="Antunes A."/>
            <person name="Kamau A.A."/>
            <person name="Ba Alawi W."/>
            <person name="Kalkatawi M."/>
            <person name="Stingl U."/>
            <person name="Bajic V.B."/>
        </authorList>
    </citation>
    <scope>NUCLEOTIDE SEQUENCE [LARGE SCALE GENOMIC DNA]</scope>
    <source>
        <strain evidence="2 3">SSD-17B</strain>
    </source>
</reference>
<keyword evidence="1" id="KW-1133">Transmembrane helix</keyword>
<dbReference type="RefSeq" id="WP_008825179.1">
    <property type="nucleotide sequence ID" value="NZ_AFNU02000005.1"/>
</dbReference>
<dbReference type="EMBL" id="AFNU02000005">
    <property type="protein sequence ID" value="ERJ12178.1"/>
    <property type="molecule type" value="Genomic_DNA"/>
</dbReference>
<organism evidence="2 3">
    <name type="scientific">Haloplasma contractile SSD-17B</name>
    <dbReference type="NCBI Taxonomy" id="1033810"/>
    <lineage>
        <taxon>Bacteria</taxon>
        <taxon>Bacillati</taxon>
        <taxon>Mycoplasmatota</taxon>
        <taxon>Mollicutes</taxon>
        <taxon>Haloplasmatales</taxon>
        <taxon>Haloplasmataceae</taxon>
        <taxon>Haloplasma</taxon>
    </lineage>
</organism>
<accession>F7PU01</accession>
<dbReference type="Proteomes" id="UP000005707">
    <property type="component" value="Unassembled WGS sequence"/>
</dbReference>
<feature type="transmembrane region" description="Helical" evidence="1">
    <location>
        <begin position="30"/>
        <end position="48"/>
    </location>
</feature>
<keyword evidence="1" id="KW-0472">Membrane</keyword>
<gene>
    <name evidence="2" type="ORF">HLPCO_001705</name>
</gene>
<dbReference type="InParanoid" id="F7PU01"/>